<evidence type="ECO:0000313" key="2">
    <source>
        <dbReference type="EMBL" id="MBB4938434.1"/>
    </source>
</evidence>
<dbReference type="RefSeq" id="WP_184754608.1">
    <property type="nucleotide sequence ID" value="NZ_BAABEK010000048.1"/>
</dbReference>
<name>A0A7W7RUF3_9ACTN</name>
<dbReference type="InterPro" id="IPR001387">
    <property type="entry name" value="Cro/C1-type_HTH"/>
</dbReference>
<dbReference type="AlphaFoldDB" id="A0A7W7RUF3"/>
<comment type="caution">
    <text evidence="2">The sequence shown here is derived from an EMBL/GenBank/DDBJ whole genome shotgun (WGS) entry which is preliminary data.</text>
</comment>
<dbReference type="Proteomes" id="UP000534286">
    <property type="component" value="Unassembled WGS sequence"/>
</dbReference>
<sequence length="108" mass="11249">MVGGRARSAAPRELTDNPDAWPHANLVGYPAAAIVQEIAATLASVLTERKLSLRGLAALSGVNRQAIADLLAGRSWPDVATIALLEAALGVRLWPTAPGDKRSSERAG</sequence>
<protein>
    <submittedName>
        <fullName evidence="2">Ribosome-binding protein aMBF1 (Putative translation factor)</fullName>
    </submittedName>
</protein>
<keyword evidence="3" id="KW-1185">Reference proteome</keyword>
<dbReference type="SUPFAM" id="SSF47413">
    <property type="entry name" value="lambda repressor-like DNA-binding domains"/>
    <property type="match status" value="1"/>
</dbReference>
<evidence type="ECO:0000313" key="3">
    <source>
        <dbReference type="Proteomes" id="UP000534286"/>
    </source>
</evidence>
<dbReference type="SMART" id="SM00530">
    <property type="entry name" value="HTH_XRE"/>
    <property type="match status" value="1"/>
</dbReference>
<accession>A0A7W7RUF3</accession>
<evidence type="ECO:0000259" key="1">
    <source>
        <dbReference type="PROSITE" id="PS50943"/>
    </source>
</evidence>
<dbReference type="PROSITE" id="PS50943">
    <property type="entry name" value="HTH_CROC1"/>
    <property type="match status" value="1"/>
</dbReference>
<dbReference type="Gene3D" id="1.10.260.40">
    <property type="entry name" value="lambda repressor-like DNA-binding domains"/>
    <property type="match status" value="1"/>
</dbReference>
<dbReference type="InterPro" id="IPR010982">
    <property type="entry name" value="Lambda_DNA-bd_dom_sf"/>
</dbReference>
<proteinExistence type="predicted"/>
<dbReference type="GO" id="GO:0003677">
    <property type="term" value="F:DNA binding"/>
    <property type="evidence" value="ECO:0007669"/>
    <property type="project" value="InterPro"/>
</dbReference>
<reference evidence="2 3" key="1">
    <citation type="submission" date="2020-08" db="EMBL/GenBank/DDBJ databases">
        <title>Sequencing the genomes of 1000 actinobacteria strains.</title>
        <authorList>
            <person name="Klenk H.-P."/>
        </authorList>
    </citation>
    <scope>NUCLEOTIDE SEQUENCE [LARGE SCALE GENOMIC DNA]</scope>
    <source>
        <strain evidence="2 3">DSM 43023</strain>
    </source>
</reference>
<dbReference type="Pfam" id="PF01381">
    <property type="entry name" value="HTH_3"/>
    <property type="match status" value="1"/>
</dbReference>
<dbReference type="CDD" id="cd00093">
    <property type="entry name" value="HTH_XRE"/>
    <property type="match status" value="1"/>
</dbReference>
<feature type="domain" description="HTH cro/C1-type" evidence="1">
    <location>
        <begin position="42"/>
        <end position="93"/>
    </location>
</feature>
<gene>
    <name evidence="2" type="ORF">FHR32_002739</name>
</gene>
<organism evidence="2 3">
    <name type="scientific">Streptosporangium album</name>
    <dbReference type="NCBI Taxonomy" id="47479"/>
    <lineage>
        <taxon>Bacteria</taxon>
        <taxon>Bacillati</taxon>
        <taxon>Actinomycetota</taxon>
        <taxon>Actinomycetes</taxon>
        <taxon>Streptosporangiales</taxon>
        <taxon>Streptosporangiaceae</taxon>
        <taxon>Streptosporangium</taxon>
    </lineage>
</organism>
<dbReference type="EMBL" id="JACHJU010000001">
    <property type="protein sequence ID" value="MBB4938434.1"/>
    <property type="molecule type" value="Genomic_DNA"/>
</dbReference>